<sequence length="103" mass="11695">MQLIFNKKQTPIFRLLITWVLMSCLTIISMLSGEVFETGEVVVSIGFISVAILMLTTLFKCRLLLLDFLELRHVAPQWRRGFSFAILLIIVMVLATYALAFGV</sequence>
<proteinExistence type="predicted"/>
<feature type="transmembrane region" description="Helical" evidence="6">
    <location>
        <begin position="12"/>
        <end position="31"/>
    </location>
</feature>
<organism evidence="7 8">
    <name type="scientific">Kiloniella antarctica</name>
    <dbReference type="NCBI Taxonomy" id="1550907"/>
    <lineage>
        <taxon>Bacteria</taxon>
        <taxon>Pseudomonadati</taxon>
        <taxon>Pseudomonadota</taxon>
        <taxon>Alphaproteobacteria</taxon>
        <taxon>Rhodospirillales</taxon>
        <taxon>Kiloniellaceae</taxon>
        <taxon>Kiloniella</taxon>
    </lineage>
</organism>
<evidence type="ECO:0000256" key="3">
    <source>
        <dbReference type="ARBA" id="ARBA00022692"/>
    </source>
</evidence>
<keyword evidence="2" id="KW-1003">Cell membrane</keyword>
<name>A0ABW5BP54_9PROT</name>
<evidence type="ECO:0000256" key="5">
    <source>
        <dbReference type="ARBA" id="ARBA00023136"/>
    </source>
</evidence>
<keyword evidence="3 6" id="KW-0812">Transmembrane</keyword>
<gene>
    <name evidence="7" type="ORF">ACFSKO_19095</name>
</gene>
<evidence type="ECO:0000256" key="2">
    <source>
        <dbReference type="ARBA" id="ARBA00022475"/>
    </source>
</evidence>
<reference evidence="8" key="1">
    <citation type="journal article" date="2019" name="Int. J. Syst. Evol. Microbiol.">
        <title>The Global Catalogue of Microorganisms (GCM) 10K type strain sequencing project: providing services to taxonomists for standard genome sequencing and annotation.</title>
        <authorList>
            <consortium name="The Broad Institute Genomics Platform"/>
            <consortium name="The Broad Institute Genome Sequencing Center for Infectious Disease"/>
            <person name="Wu L."/>
            <person name="Ma J."/>
        </authorList>
    </citation>
    <scope>NUCLEOTIDE SEQUENCE [LARGE SCALE GENOMIC DNA]</scope>
    <source>
        <strain evidence="8">CGMCC 4.7192</strain>
    </source>
</reference>
<accession>A0ABW5BP54</accession>
<evidence type="ECO:0000256" key="1">
    <source>
        <dbReference type="ARBA" id="ARBA00004651"/>
    </source>
</evidence>
<evidence type="ECO:0000256" key="6">
    <source>
        <dbReference type="SAM" id="Phobius"/>
    </source>
</evidence>
<keyword evidence="5 6" id="KW-0472">Membrane</keyword>
<comment type="caution">
    <text evidence="7">The sequence shown here is derived from an EMBL/GenBank/DDBJ whole genome shotgun (WGS) entry which is preliminary data.</text>
</comment>
<dbReference type="InterPro" id="IPR005171">
    <property type="entry name" value="Cyt_c_oxidase_su4_prok"/>
</dbReference>
<feature type="transmembrane region" description="Helical" evidence="6">
    <location>
        <begin position="81"/>
        <end position="100"/>
    </location>
</feature>
<dbReference type="EMBL" id="JBHUII010000013">
    <property type="protein sequence ID" value="MFD2207727.1"/>
    <property type="molecule type" value="Genomic_DNA"/>
</dbReference>
<evidence type="ECO:0000313" key="8">
    <source>
        <dbReference type="Proteomes" id="UP001597294"/>
    </source>
</evidence>
<evidence type="ECO:0000256" key="4">
    <source>
        <dbReference type="ARBA" id="ARBA00022989"/>
    </source>
</evidence>
<protein>
    <submittedName>
        <fullName evidence="7">Cytochrome C oxidase subunit IV family protein</fullName>
    </submittedName>
</protein>
<evidence type="ECO:0000313" key="7">
    <source>
        <dbReference type="EMBL" id="MFD2207727.1"/>
    </source>
</evidence>
<keyword evidence="4 6" id="KW-1133">Transmembrane helix</keyword>
<comment type="subcellular location">
    <subcellularLocation>
        <location evidence="1">Cell membrane</location>
        <topology evidence="1">Multi-pass membrane protein</topology>
    </subcellularLocation>
</comment>
<dbReference type="Proteomes" id="UP001597294">
    <property type="component" value="Unassembled WGS sequence"/>
</dbReference>
<dbReference type="Pfam" id="PF03626">
    <property type="entry name" value="COX4_pro"/>
    <property type="match status" value="1"/>
</dbReference>
<keyword evidence="8" id="KW-1185">Reference proteome</keyword>
<dbReference type="RefSeq" id="WP_380254663.1">
    <property type="nucleotide sequence ID" value="NZ_JBHUII010000013.1"/>
</dbReference>
<feature type="transmembrane region" description="Helical" evidence="6">
    <location>
        <begin position="43"/>
        <end position="69"/>
    </location>
</feature>